<dbReference type="Proteomes" id="UP000242146">
    <property type="component" value="Unassembled WGS sequence"/>
</dbReference>
<keyword evidence="8 11" id="KW-0408">Iron</keyword>
<name>A0A1X2GSP6_9FUNG</name>
<keyword evidence="10" id="KW-0472">Membrane</keyword>
<evidence type="ECO:0000256" key="2">
    <source>
        <dbReference type="ARBA" id="ARBA00004370"/>
    </source>
</evidence>
<dbReference type="SUPFAM" id="SSF48264">
    <property type="entry name" value="Cytochrome P450"/>
    <property type="match status" value="1"/>
</dbReference>
<keyword evidence="6 11" id="KW-0479">Metal-binding</keyword>
<dbReference type="InterPro" id="IPR017972">
    <property type="entry name" value="Cyt_P450_CS"/>
</dbReference>
<evidence type="ECO:0000313" key="13">
    <source>
        <dbReference type="EMBL" id="ORX60471.1"/>
    </source>
</evidence>
<dbReference type="EMBL" id="MCGT01000004">
    <property type="protein sequence ID" value="ORX60471.1"/>
    <property type="molecule type" value="Genomic_DNA"/>
</dbReference>
<keyword evidence="12" id="KW-0560">Oxidoreductase</keyword>
<dbReference type="GO" id="GO:0016020">
    <property type="term" value="C:membrane"/>
    <property type="evidence" value="ECO:0007669"/>
    <property type="project" value="UniProtKB-SubCell"/>
</dbReference>
<dbReference type="PRINTS" id="PR00465">
    <property type="entry name" value="EP450IV"/>
</dbReference>
<protein>
    <submittedName>
        <fullName evidence="13">Cytochrome P450</fullName>
    </submittedName>
</protein>
<dbReference type="GO" id="GO:0020037">
    <property type="term" value="F:heme binding"/>
    <property type="evidence" value="ECO:0007669"/>
    <property type="project" value="InterPro"/>
</dbReference>
<evidence type="ECO:0000256" key="3">
    <source>
        <dbReference type="ARBA" id="ARBA00010617"/>
    </source>
</evidence>
<evidence type="ECO:0000313" key="14">
    <source>
        <dbReference type="Proteomes" id="UP000242146"/>
    </source>
</evidence>
<sequence>MDQLESFARSTEGVIGITVAVALAAGVIYHRANKIDYGVPQVPTSGFFGSSSEYRRDPHAFTAKWGKKLGPVYGAKIFGQHATIVSGPAVREVFQNDGFCIHSGLERTFNMNLLTNNIPVDILPYSFIANTIRQYISANLDKYTLRLVEHVEFGFSEIYGQVSDEGITLPGVFPLVQQAIARANASVFVGVELAKNEQLIDSFKNMVLQMGAEFKPIPWLEPFPTVMHIRSYLFGKTSSVVRRHRAQLADALRPEVYRRLEAMKSNDSNWERPNDALQDVLENSLPPANIDLINYLVSWVTILVFSSMFTTAETAAVAIYRLVQFPEMAEELYQEQVEVLEAAGFDASAGPEVFTEDMVKKLVKLESVIRETGRAGPRCVRLPHTNITNETIVLSCGACIPPGENCFINVYANHNDPDLQRSIDDLSEFKPFRFVGLETNSAVMASDSFLVFGLGKHSCPGRWYAVHQMKIMLSILLHKFKLSSPDKITFVNKERMPLPLSPCRIQLTPRKGD</sequence>
<dbReference type="GO" id="GO:0004497">
    <property type="term" value="F:monooxygenase activity"/>
    <property type="evidence" value="ECO:0007669"/>
    <property type="project" value="UniProtKB-KW"/>
</dbReference>
<evidence type="ECO:0000256" key="5">
    <source>
        <dbReference type="ARBA" id="ARBA00022692"/>
    </source>
</evidence>
<keyword evidence="14" id="KW-1185">Reference proteome</keyword>
<comment type="cofactor">
    <cofactor evidence="1 11">
        <name>heme</name>
        <dbReference type="ChEBI" id="CHEBI:30413"/>
    </cofactor>
</comment>
<dbReference type="Gene3D" id="1.10.630.10">
    <property type="entry name" value="Cytochrome P450"/>
    <property type="match status" value="1"/>
</dbReference>
<accession>A0A1X2GSP6</accession>
<keyword evidence="9 12" id="KW-0503">Monooxygenase</keyword>
<keyword evidence="4 11" id="KW-0349">Heme</keyword>
<dbReference type="STRING" id="101127.A0A1X2GSP6"/>
<evidence type="ECO:0000256" key="7">
    <source>
        <dbReference type="ARBA" id="ARBA00022989"/>
    </source>
</evidence>
<evidence type="ECO:0000256" key="10">
    <source>
        <dbReference type="ARBA" id="ARBA00023136"/>
    </source>
</evidence>
<feature type="binding site" description="axial binding residue" evidence="11">
    <location>
        <position position="459"/>
    </location>
    <ligand>
        <name>heme</name>
        <dbReference type="ChEBI" id="CHEBI:30413"/>
    </ligand>
    <ligandPart>
        <name>Fe</name>
        <dbReference type="ChEBI" id="CHEBI:18248"/>
    </ligandPart>
</feature>
<evidence type="ECO:0000256" key="6">
    <source>
        <dbReference type="ARBA" id="ARBA00022723"/>
    </source>
</evidence>
<comment type="caution">
    <text evidence="13">The sequence shown here is derived from an EMBL/GenBank/DDBJ whole genome shotgun (WGS) entry which is preliminary data.</text>
</comment>
<proteinExistence type="inferred from homology"/>
<evidence type="ECO:0000256" key="8">
    <source>
        <dbReference type="ARBA" id="ARBA00023004"/>
    </source>
</evidence>
<dbReference type="AlphaFoldDB" id="A0A1X2GSP6"/>
<evidence type="ECO:0000256" key="9">
    <source>
        <dbReference type="ARBA" id="ARBA00023033"/>
    </source>
</evidence>
<dbReference type="InterPro" id="IPR001128">
    <property type="entry name" value="Cyt_P450"/>
</dbReference>
<evidence type="ECO:0000256" key="4">
    <source>
        <dbReference type="ARBA" id="ARBA00022617"/>
    </source>
</evidence>
<keyword evidence="5" id="KW-0812">Transmembrane</keyword>
<dbReference type="InterPro" id="IPR036396">
    <property type="entry name" value="Cyt_P450_sf"/>
</dbReference>
<dbReference type="GO" id="GO:0005506">
    <property type="term" value="F:iron ion binding"/>
    <property type="evidence" value="ECO:0007669"/>
    <property type="project" value="InterPro"/>
</dbReference>
<dbReference type="PANTHER" id="PTHR46206:SF5">
    <property type="entry name" value="P450, PUTATIVE (EUROFUNG)-RELATED"/>
    <property type="match status" value="1"/>
</dbReference>
<evidence type="ECO:0000256" key="11">
    <source>
        <dbReference type="PIRSR" id="PIRSR602403-1"/>
    </source>
</evidence>
<evidence type="ECO:0000256" key="1">
    <source>
        <dbReference type="ARBA" id="ARBA00001971"/>
    </source>
</evidence>
<evidence type="ECO:0000256" key="12">
    <source>
        <dbReference type="RuleBase" id="RU000461"/>
    </source>
</evidence>
<dbReference type="CDD" id="cd11041">
    <property type="entry name" value="CYP503A1-like"/>
    <property type="match status" value="1"/>
</dbReference>
<organism evidence="13 14">
    <name type="scientific">Hesseltinella vesiculosa</name>
    <dbReference type="NCBI Taxonomy" id="101127"/>
    <lineage>
        <taxon>Eukaryota</taxon>
        <taxon>Fungi</taxon>
        <taxon>Fungi incertae sedis</taxon>
        <taxon>Mucoromycota</taxon>
        <taxon>Mucoromycotina</taxon>
        <taxon>Mucoromycetes</taxon>
        <taxon>Mucorales</taxon>
        <taxon>Cunninghamellaceae</taxon>
        <taxon>Hesseltinella</taxon>
    </lineage>
</organism>
<keyword evidence="7" id="KW-1133">Transmembrane helix</keyword>
<dbReference type="OrthoDB" id="1844152at2759"/>
<dbReference type="GO" id="GO:0016705">
    <property type="term" value="F:oxidoreductase activity, acting on paired donors, with incorporation or reduction of molecular oxygen"/>
    <property type="evidence" value="ECO:0007669"/>
    <property type="project" value="InterPro"/>
</dbReference>
<dbReference type="Pfam" id="PF00067">
    <property type="entry name" value="p450"/>
    <property type="match status" value="1"/>
</dbReference>
<gene>
    <name evidence="13" type="ORF">DM01DRAFT_1332626</name>
</gene>
<comment type="similarity">
    <text evidence="3 12">Belongs to the cytochrome P450 family.</text>
</comment>
<dbReference type="PANTHER" id="PTHR46206">
    <property type="entry name" value="CYTOCHROME P450"/>
    <property type="match status" value="1"/>
</dbReference>
<dbReference type="PROSITE" id="PS00086">
    <property type="entry name" value="CYTOCHROME_P450"/>
    <property type="match status" value="1"/>
</dbReference>
<dbReference type="InterPro" id="IPR002403">
    <property type="entry name" value="Cyt_P450_E_grp-IV"/>
</dbReference>
<comment type="subcellular location">
    <subcellularLocation>
        <location evidence="2">Membrane</location>
    </subcellularLocation>
</comment>
<reference evidence="13 14" key="1">
    <citation type="submission" date="2016-07" db="EMBL/GenBank/DDBJ databases">
        <title>Pervasive Adenine N6-methylation of Active Genes in Fungi.</title>
        <authorList>
            <consortium name="DOE Joint Genome Institute"/>
            <person name="Mondo S.J."/>
            <person name="Dannebaum R.O."/>
            <person name="Kuo R.C."/>
            <person name="Labutti K."/>
            <person name="Haridas S."/>
            <person name="Kuo A."/>
            <person name="Salamov A."/>
            <person name="Ahrendt S.R."/>
            <person name="Lipzen A."/>
            <person name="Sullivan W."/>
            <person name="Andreopoulos W.B."/>
            <person name="Clum A."/>
            <person name="Lindquist E."/>
            <person name="Daum C."/>
            <person name="Ramamoorthy G.K."/>
            <person name="Gryganskyi A."/>
            <person name="Culley D."/>
            <person name="Magnuson J.K."/>
            <person name="James T.Y."/>
            <person name="O'Malley M.A."/>
            <person name="Stajich J.E."/>
            <person name="Spatafora J.W."/>
            <person name="Visel A."/>
            <person name="Grigoriev I.V."/>
        </authorList>
    </citation>
    <scope>NUCLEOTIDE SEQUENCE [LARGE SCALE GENOMIC DNA]</scope>
    <source>
        <strain evidence="13 14">NRRL 3301</strain>
    </source>
</reference>